<gene>
    <name evidence="1" type="ORF">AABB31_10785</name>
</gene>
<dbReference type="RefSeq" id="WP_342078573.1">
    <property type="nucleotide sequence ID" value="NZ_CP151767.2"/>
</dbReference>
<dbReference type="InterPro" id="IPR009297">
    <property type="entry name" value="DUF952"/>
</dbReference>
<dbReference type="PANTHER" id="PTHR34129">
    <property type="entry name" value="BLR1139 PROTEIN"/>
    <property type="match status" value="1"/>
</dbReference>
<dbReference type="SUPFAM" id="SSF56399">
    <property type="entry name" value="ADP-ribosylation"/>
    <property type="match status" value="1"/>
</dbReference>
<reference evidence="2" key="1">
    <citation type="submission" date="2024-04" db="EMBL/GenBank/DDBJ databases">
        <title>Phylogenomic analyses of a clade within the roseobacter group suggest taxonomic reassignments of species of the genera Aestuariivita, Citreicella, Loktanella, Nautella, Pelagibaca, Ruegeria, Thalassobius, Thiobacimonas and Tropicibacter, and the proposal o.</title>
        <authorList>
            <person name="Jeon C.O."/>
        </authorList>
    </citation>
    <scope>NUCLEOTIDE SEQUENCE [LARGE SCALE GENOMIC DNA]</scope>
    <source>
        <strain evidence="2">SS1-5</strain>
    </source>
</reference>
<dbReference type="Pfam" id="PF06108">
    <property type="entry name" value="DUF952"/>
    <property type="match status" value="1"/>
</dbReference>
<sequence>MLIYKIFRSAEWADMQANGETKGAPIDVADGYVHFSTAQTVRETAALHFAGEGDLILLAVEADGLDALKWEASRGGTLFPHLYRNLRMADVAWDAPLPLVDGTHQFPDLA</sequence>
<dbReference type="AlphaFoldDB" id="A0AAN0MIC0"/>
<dbReference type="Proteomes" id="UP001470809">
    <property type="component" value="Chromosome"/>
</dbReference>
<evidence type="ECO:0000313" key="1">
    <source>
        <dbReference type="EMBL" id="WZU69281.1"/>
    </source>
</evidence>
<keyword evidence="2" id="KW-1185">Reference proteome</keyword>
<evidence type="ECO:0000313" key="2">
    <source>
        <dbReference type="Proteomes" id="UP001470809"/>
    </source>
</evidence>
<reference evidence="1 2" key="2">
    <citation type="submission" date="2024-08" db="EMBL/GenBank/DDBJ databases">
        <title>Phylogenomic analyses of a clade within the roseobacter group suggest taxonomic reassignments of species of the genera Aestuariivita, Citreicella, Loktanella, Nautella, Pelagibaca, Ruegeria, Thalassobius, Thiobacimonas and Tropicibacter, and the proposal o.</title>
        <authorList>
            <person name="Jeon C.O."/>
        </authorList>
    </citation>
    <scope>NUCLEOTIDE SEQUENCE [LARGE SCALE GENOMIC DNA]</scope>
    <source>
        <strain evidence="1 2">SS1-5</strain>
    </source>
</reference>
<name>A0AAN0MIC0_9RHOB</name>
<dbReference type="KEGG" id="yrh:AABB31_10785"/>
<organism evidence="1 2">
    <name type="scientific">Yoonia rhodophyticola</name>
    <dbReference type="NCBI Taxonomy" id="3137370"/>
    <lineage>
        <taxon>Bacteria</taxon>
        <taxon>Pseudomonadati</taxon>
        <taxon>Pseudomonadota</taxon>
        <taxon>Alphaproteobacteria</taxon>
        <taxon>Rhodobacterales</taxon>
        <taxon>Paracoccaceae</taxon>
        <taxon>Yoonia</taxon>
    </lineage>
</organism>
<dbReference type="EMBL" id="CP151767">
    <property type="protein sequence ID" value="WZU69281.1"/>
    <property type="molecule type" value="Genomic_DNA"/>
</dbReference>
<proteinExistence type="predicted"/>
<protein>
    <submittedName>
        <fullName evidence="1">DUF952 domain-containing protein</fullName>
    </submittedName>
</protein>
<dbReference type="PANTHER" id="PTHR34129:SF1">
    <property type="entry name" value="DUF952 DOMAIN-CONTAINING PROTEIN"/>
    <property type="match status" value="1"/>
</dbReference>
<accession>A0AAN0MIC0</accession>
<dbReference type="Gene3D" id="3.20.170.20">
    <property type="entry name" value="Protein of unknown function DUF952"/>
    <property type="match status" value="1"/>
</dbReference>